<evidence type="ECO:0000259" key="3">
    <source>
        <dbReference type="Pfam" id="PF14237"/>
    </source>
</evidence>
<feature type="compositionally biased region" description="Low complexity" evidence="1">
    <location>
        <begin position="39"/>
        <end position="49"/>
    </location>
</feature>
<accession>A0A975W9R0</accession>
<organism evidence="4 5">
    <name type="scientific">Marinovum algicola</name>
    <dbReference type="NCBI Taxonomy" id="42444"/>
    <lineage>
        <taxon>Bacteria</taxon>
        <taxon>Pseudomonadati</taxon>
        <taxon>Pseudomonadota</taxon>
        <taxon>Alphaproteobacteria</taxon>
        <taxon>Rhodobacterales</taxon>
        <taxon>Roseobacteraceae</taxon>
        <taxon>Marinovum</taxon>
    </lineage>
</organism>
<feature type="signal peptide" evidence="2">
    <location>
        <begin position="1"/>
        <end position="25"/>
    </location>
</feature>
<dbReference type="EMBL" id="FNYY01000005">
    <property type="protein sequence ID" value="SEJ40150.1"/>
    <property type="molecule type" value="Genomic_DNA"/>
</dbReference>
<keyword evidence="2" id="KW-0732">Signal</keyword>
<evidence type="ECO:0000256" key="1">
    <source>
        <dbReference type="SAM" id="MobiDB-lite"/>
    </source>
</evidence>
<dbReference type="InterPro" id="IPR025640">
    <property type="entry name" value="GYF_2"/>
</dbReference>
<evidence type="ECO:0000313" key="4">
    <source>
        <dbReference type="EMBL" id="SEJ40150.1"/>
    </source>
</evidence>
<feature type="chain" id="PRO_5037033065" description="GYF domain-containing protein" evidence="2">
    <location>
        <begin position="26"/>
        <end position="289"/>
    </location>
</feature>
<dbReference type="GeneID" id="80818197"/>
<evidence type="ECO:0000256" key="2">
    <source>
        <dbReference type="SAM" id="SignalP"/>
    </source>
</evidence>
<proteinExistence type="predicted"/>
<dbReference type="Proteomes" id="UP000182932">
    <property type="component" value="Unassembled WGS sequence"/>
</dbReference>
<protein>
    <recommendedName>
        <fullName evidence="3">GYF domain-containing protein</fullName>
    </recommendedName>
</protein>
<evidence type="ECO:0000313" key="5">
    <source>
        <dbReference type="Proteomes" id="UP000182932"/>
    </source>
</evidence>
<sequence length="289" mass="30900">MTCLIRGLCAVFLLASLAHFSPAEAQVTFSTPGLFDKLGAGAKPAEGEAPTPPISITPQPPGGDGTPDVPDTRVTPPPPPPADDDRKATPPPPPPADPVLAIYIAAGGATTGPFAAAELKRKVSSGELTGETYVWMEGMTEWKRAKEVAQLQDILAAAPPPAPVTPSFDGVAFLTGTWRSDPEQMQMSGVESARITGTTEYRRDKTYEGYGQVEMTARGYTQQLNFTFDGTYEIQNASETDFVLVLKGSATYFLDTGPFVETVSGAFPLRIVDRNTLVNDQGTRVHRIR</sequence>
<dbReference type="Pfam" id="PF14237">
    <property type="entry name" value="GYF_2"/>
    <property type="match status" value="1"/>
</dbReference>
<feature type="region of interest" description="Disordered" evidence="1">
    <location>
        <begin position="39"/>
        <end position="99"/>
    </location>
</feature>
<dbReference type="AlphaFoldDB" id="A0A975W9R0"/>
<feature type="compositionally biased region" description="Pro residues" evidence="1">
    <location>
        <begin position="50"/>
        <end position="61"/>
    </location>
</feature>
<feature type="domain" description="GYF" evidence="3">
    <location>
        <begin position="103"/>
        <end position="151"/>
    </location>
</feature>
<name>A0A975W9R0_9RHOB</name>
<reference evidence="4 5" key="1">
    <citation type="submission" date="2016-10" db="EMBL/GenBank/DDBJ databases">
        <authorList>
            <person name="Varghese N."/>
            <person name="Submissions S."/>
        </authorList>
    </citation>
    <scope>NUCLEOTIDE SEQUENCE [LARGE SCALE GENOMIC DNA]</scope>
    <source>
        <strain evidence="4 5">FF3</strain>
    </source>
</reference>
<comment type="caution">
    <text evidence="4">The sequence shown here is derived from an EMBL/GenBank/DDBJ whole genome shotgun (WGS) entry which is preliminary data.</text>
</comment>
<dbReference type="RefSeq" id="WP_074836354.1">
    <property type="nucleotide sequence ID" value="NZ_CATLQZ010000008.1"/>
</dbReference>
<gene>
    <name evidence="4" type="ORF">SAMN04487940_105231</name>
</gene>
<keyword evidence="5" id="KW-1185">Reference proteome</keyword>